<dbReference type="GO" id="GO:0003676">
    <property type="term" value="F:nucleic acid binding"/>
    <property type="evidence" value="ECO:0007669"/>
    <property type="project" value="InterPro"/>
</dbReference>
<dbReference type="NCBIfam" id="NF033516">
    <property type="entry name" value="transpos_IS3"/>
    <property type="match status" value="1"/>
</dbReference>
<dbReference type="Proteomes" id="UP000197587">
    <property type="component" value="Unassembled WGS sequence"/>
</dbReference>
<proteinExistence type="predicted"/>
<evidence type="ECO:0000313" key="3">
    <source>
        <dbReference type="Proteomes" id="UP000197587"/>
    </source>
</evidence>
<sequence length="272" mass="32250">MVTPYQKERCIAYIREKRPEISYAKVCRVMGRSRTSKYYKKRMPEKDEKLREAITSILGTSRLGRKKVIVKVCKKYPGYGSSQIRRVYQKYGFSLYKRMKRKRFDNPANPIAVPLERNEEWAMDFMSDALARGSRFRTLNIVDQYNRKCLGIDARTSMPSRAVIHFLERMIEKHGKPKGIRTDNGPEFTSGLFQDWLDKNNIEWVKIQKGKPQQNAIIERFNKTYREDVLDANLFFSLQDVKDLTERWIEDYNYERPHEALDFKTPSEYEAA</sequence>
<dbReference type="Pfam" id="PF13683">
    <property type="entry name" value="rve_3"/>
    <property type="match status" value="1"/>
</dbReference>
<dbReference type="InterPro" id="IPR048020">
    <property type="entry name" value="Transpos_IS3"/>
</dbReference>
<comment type="caution">
    <text evidence="2">The sequence shown here is derived from an EMBL/GenBank/DDBJ whole genome shotgun (WGS) entry which is preliminary data.</text>
</comment>
<dbReference type="EMBL" id="JASZ02000039">
    <property type="protein sequence ID" value="OWK97151.1"/>
    <property type="molecule type" value="Genomic_DNA"/>
</dbReference>
<dbReference type="PANTHER" id="PTHR47515">
    <property type="entry name" value="LOW CALCIUM RESPONSE LOCUS PROTEIN T"/>
    <property type="match status" value="1"/>
</dbReference>
<name>A0A246B711_9FLAO</name>
<dbReference type="AlphaFoldDB" id="A0A246B711"/>
<dbReference type="InterPro" id="IPR012337">
    <property type="entry name" value="RNaseH-like_sf"/>
</dbReference>
<dbReference type="GO" id="GO:0015074">
    <property type="term" value="P:DNA integration"/>
    <property type="evidence" value="ECO:0007669"/>
    <property type="project" value="InterPro"/>
</dbReference>
<feature type="domain" description="Integrase catalytic" evidence="1">
    <location>
        <begin position="110"/>
        <end position="272"/>
    </location>
</feature>
<dbReference type="SUPFAM" id="SSF53098">
    <property type="entry name" value="Ribonuclease H-like"/>
    <property type="match status" value="1"/>
</dbReference>
<keyword evidence="3" id="KW-1185">Reference proteome</keyword>
<protein>
    <submittedName>
        <fullName evidence="2">Transposase</fullName>
    </submittedName>
</protein>
<dbReference type="InterPro" id="IPR001584">
    <property type="entry name" value="Integrase_cat-core"/>
</dbReference>
<evidence type="ECO:0000259" key="1">
    <source>
        <dbReference type="PROSITE" id="PS50994"/>
    </source>
</evidence>
<reference evidence="2 3" key="1">
    <citation type="submission" date="2017-05" db="EMBL/GenBank/DDBJ databases">
        <title>Genome of Chryseobacterium haifense.</title>
        <authorList>
            <person name="Newman J.D."/>
        </authorList>
    </citation>
    <scope>NUCLEOTIDE SEQUENCE [LARGE SCALE GENOMIC DNA]</scope>
    <source>
        <strain evidence="2 3">DSM 19056</strain>
    </source>
</reference>
<dbReference type="PANTHER" id="PTHR47515:SF2">
    <property type="entry name" value="INTEGRASE CORE DOMAIN PROTEIN"/>
    <property type="match status" value="1"/>
</dbReference>
<dbReference type="Gene3D" id="3.30.420.10">
    <property type="entry name" value="Ribonuclease H-like superfamily/Ribonuclease H"/>
    <property type="match status" value="1"/>
</dbReference>
<gene>
    <name evidence="2" type="ORF">AP75_12795</name>
</gene>
<dbReference type="InterPro" id="IPR036397">
    <property type="entry name" value="RNaseH_sf"/>
</dbReference>
<accession>A0A246B711</accession>
<evidence type="ECO:0000313" key="2">
    <source>
        <dbReference type="EMBL" id="OWK97151.1"/>
    </source>
</evidence>
<organism evidence="2 3">
    <name type="scientific">Kaistella haifensis DSM 19056</name>
    <dbReference type="NCBI Taxonomy" id="1450526"/>
    <lineage>
        <taxon>Bacteria</taxon>
        <taxon>Pseudomonadati</taxon>
        <taxon>Bacteroidota</taxon>
        <taxon>Flavobacteriia</taxon>
        <taxon>Flavobacteriales</taxon>
        <taxon>Weeksellaceae</taxon>
        <taxon>Chryseobacterium group</taxon>
        <taxon>Kaistella</taxon>
    </lineage>
</organism>
<dbReference type="PROSITE" id="PS50994">
    <property type="entry name" value="INTEGRASE"/>
    <property type="match status" value="1"/>
</dbReference>